<protein>
    <submittedName>
        <fullName evidence="1">Uncharacterized protein</fullName>
    </submittedName>
</protein>
<dbReference type="Proteomes" id="UP000299102">
    <property type="component" value="Unassembled WGS sequence"/>
</dbReference>
<dbReference type="AlphaFoldDB" id="A0A4C1TCH1"/>
<proteinExistence type="predicted"/>
<gene>
    <name evidence="1" type="ORF">EVAR_74483_1</name>
</gene>
<keyword evidence="2" id="KW-1185">Reference proteome</keyword>
<comment type="caution">
    <text evidence="1">The sequence shown here is derived from an EMBL/GenBank/DDBJ whole genome shotgun (WGS) entry which is preliminary data.</text>
</comment>
<accession>A0A4C1TCH1</accession>
<name>A0A4C1TCH1_EUMVA</name>
<evidence type="ECO:0000313" key="2">
    <source>
        <dbReference type="Proteomes" id="UP000299102"/>
    </source>
</evidence>
<evidence type="ECO:0000313" key="1">
    <source>
        <dbReference type="EMBL" id="GBP11834.1"/>
    </source>
</evidence>
<sequence length="103" mass="11376">MHTHVKIPPKVDASLQQTSRPRLKYVTRRLINSMSANSELLSRWRGGRKRVPLASAGDDGGARAAGGCYIDTCQARLITPHAYSHRVADLQGIFMEMPFTAVL</sequence>
<organism evidence="1 2">
    <name type="scientific">Eumeta variegata</name>
    <name type="common">Bagworm moth</name>
    <name type="synonym">Eumeta japonica</name>
    <dbReference type="NCBI Taxonomy" id="151549"/>
    <lineage>
        <taxon>Eukaryota</taxon>
        <taxon>Metazoa</taxon>
        <taxon>Ecdysozoa</taxon>
        <taxon>Arthropoda</taxon>
        <taxon>Hexapoda</taxon>
        <taxon>Insecta</taxon>
        <taxon>Pterygota</taxon>
        <taxon>Neoptera</taxon>
        <taxon>Endopterygota</taxon>
        <taxon>Lepidoptera</taxon>
        <taxon>Glossata</taxon>
        <taxon>Ditrysia</taxon>
        <taxon>Tineoidea</taxon>
        <taxon>Psychidae</taxon>
        <taxon>Oiketicinae</taxon>
        <taxon>Eumeta</taxon>
    </lineage>
</organism>
<dbReference type="EMBL" id="BGZK01000048">
    <property type="protein sequence ID" value="GBP11834.1"/>
    <property type="molecule type" value="Genomic_DNA"/>
</dbReference>
<reference evidence="1 2" key="1">
    <citation type="journal article" date="2019" name="Commun. Biol.">
        <title>The bagworm genome reveals a unique fibroin gene that provides high tensile strength.</title>
        <authorList>
            <person name="Kono N."/>
            <person name="Nakamura H."/>
            <person name="Ohtoshi R."/>
            <person name="Tomita M."/>
            <person name="Numata K."/>
            <person name="Arakawa K."/>
        </authorList>
    </citation>
    <scope>NUCLEOTIDE SEQUENCE [LARGE SCALE GENOMIC DNA]</scope>
</reference>